<dbReference type="PANTHER" id="PTHR44090:SF1">
    <property type="entry name" value="SUPERKILLER COMPLEX PROTEIN 8"/>
    <property type="match status" value="1"/>
</dbReference>
<dbReference type="OrthoDB" id="5580488at2759"/>
<dbReference type="CDD" id="cd18186">
    <property type="entry name" value="BTB_POZ_ZBTB_KLHL-like"/>
    <property type="match status" value="1"/>
</dbReference>
<accession>A0A9Q0LXN7</accession>
<reference evidence="4" key="1">
    <citation type="submission" date="2022-10" db="EMBL/GenBank/DDBJ databases">
        <title>Novel sulphate-reducing endosymbionts in the free-living metamonad Anaeramoeba.</title>
        <authorList>
            <person name="Jerlstrom-Hultqvist J."/>
            <person name="Cepicka I."/>
            <person name="Gallot-Lavallee L."/>
            <person name="Salas-Leiva D."/>
            <person name="Curtis B.A."/>
            <person name="Zahonova K."/>
            <person name="Pipaliya S."/>
            <person name="Dacks J."/>
            <person name="Roger A.J."/>
        </authorList>
    </citation>
    <scope>NUCLEOTIDE SEQUENCE</scope>
    <source>
        <strain evidence="4">BMAN</strain>
    </source>
</reference>
<organism evidence="4 5">
    <name type="scientific">Anaeramoeba ignava</name>
    <name type="common">Anaerobic marine amoeba</name>
    <dbReference type="NCBI Taxonomy" id="1746090"/>
    <lineage>
        <taxon>Eukaryota</taxon>
        <taxon>Metamonada</taxon>
        <taxon>Anaeramoebidae</taxon>
        <taxon>Anaeramoeba</taxon>
    </lineage>
</organism>
<dbReference type="SUPFAM" id="SSF54695">
    <property type="entry name" value="POZ domain"/>
    <property type="match status" value="2"/>
</dbReference>
<keyword evidence="5" id="KW-1185">Reference proteome</keyword>
<dbReference type="GO" id="GO:0016593">
    <property type="term" value="C:Cdc73/Paf1 complex"/>
    <property type="evidence" value="ECO:0007669"/>
    <property type="project" value="TreeGrafter"/>
</dbReference>
<evidence type="ECO:0000256" key="1">
    <source>
        <dbReference type="ARBA" id="ARBA00022574"/>
    </source>
</evidence>
<dbReference type="InterPro" id="IPR000210">
    <property type="entry name" value="BTB/POZ_dom"/>
</dbReference>
<dbReference type="InterPro" id="IPR015943">
    <property type="entry name" value="WD40/YVTN_repeat-like_dom_sf"/>
</dbReference>
<evidence type="ECO:0000259" key="3">
    <source>
        <dbReference type="PROSITE" id="PS50097"/>
    </source>
</evidence>
<protein>
    <submittedName>
        <fullName evidence="4">Lissencephaly-1</fullName>
    </submittedName>
</protein>
<dbReference type="InterPro" id="IPR036322">
    <property type="entry name" value="WD40_repeat_dom_sf"/>
</dbReference>
<evidence type="ECO:0000313" key="4">
    <source>
        <dbReference type="EMBL" id="KAJ5079328.1"/>
    </source>
</evidence>
<dbReference type="Pfam" id="PF00651">
    <property type="entry name" value="BTB"/>
    <property type="match status" value="1"/>
</dbReference>
<proteinExistence type="predicted"/>
<comment type="caution">
    <text evidence="4">The sequence shown here is derived from an EMBL/GenBank/DDBJ whole genome shotgun (WGS) entry which is preliminary data.</text>
</comment>
<keyword evidence="1" id="KW-0853">WD repeat</keyword>
<feature type="domain" description="BTB" evidence="3">
    <location>
        <begin position="393"/>
        <end position="459"/>
    </location>
</feature>
<keyword evidence="2" id="KW-0677">Repeat</keyword>
<dbReference type="EMBL" id="JAPDFW010000033">
    <property type="protein sequence ID" value="KAJ5079328.1"/>
    <property type="molecule type" value="Genomic_DNA"/>
</dbReference>
<dbReference type="Gene3D" id="3.30.710.10">
    <property type="entry name" value="Potassium Channel Kv1.1, Chain A"/>
    <property type="match status" value="2"/>
</dbReference>
<dbReference type="Proteomes" id="UP001149090">
    <property type="component" value="Unassembled WGS sequence"/>
</dbReference>
<evidence type="ECO:0000256" key="2">
    <source>
        <dbReference type="ARBA" id="ARBA00022737"/>
    </source>
</evidence>
<dbReference type="PROSITE" id="PS50097">
    <property type="entry name" value="BTB"/>
    <property type="match status" value="1"/>
</dbReference>
<name>A0A9Q0LXN7_ANAIG</name>
<dbReference type="AlphaFoldDB" id="A0A9Q0LXN7"/>
<evidence type="ECO:0000313" key="5">
    <source>
        <dbReference type="Proteomes" id="UP001149090"/>
    </source>
</evidence>
<dbReference type="InterPro" id="IPR051510">
    <property type="entry name" value="SKI8"/>
</dbReference>
<dbReference type="SMART" id="SM00320">
    <property type="entry name" value="WD40"/>
    <property type="match status" value="4"/>
</dbReference>
<dbReference type="InterPro" id="IPR011333">
    <property type="entry name" value="SKP1/BTB/POZ_sf"/>
</dbReference>
<dbReference type="SUPFAM" id="SSF50978">
    <property type="entry name" value="WD40 repeat-like"/>
    <property type="match status" value="1"/>
</dbReference>
<dbReference type="PANTHER" id="PTHR44090">
    <property type="entry name" value="WD REPEAT-CONTAINING PROTEIN 61"/>
    <property type="match status" value="1"/>
</dbReference>
<gene>
    <name evidence="4" type="ORF">M0811_04349</name>
</gene>
<dbReference type="Gene3D" id="2.130.10.10">
    <property type="entry name" value="YVTN repeat-like/Quinoprotein amine dehydrogenase"/>
    <property type="match status" value="2"/>
</dbReference>
<dbReference type="InterPro" id="IPR001680">
    <property type="entry name" value="WD40_rpt"/>
</dbReference>
<sequence length="495" mass="57784">MQFTEQKEDHTQEIRVLLVYRGSLFTGSFDAKVRKWDILTKKKIWESKADGLVFSLTAHKNIIYSCDHKIIGWDFKTGNLISKSKFEENTIYSIAIYEDNLYAGLENQIINYSIQNDKIRKNKFLKIEIKCWSLDVSENYIVCGTSSGSIAILDRKNLKLINTINPHLFGVWTVAIWKDFFYSGSNDGFVKKHSFKDQKFVETIHKFNKEVTNVLILEESGIGIICDDKGNIIVFDLYSNECLESFQIDFQVWFFCSDGLEIYFGGPEKKILYKSIHDFANKLSFVNDFQKLFEREEFCDSKIICLDGEFKVHSIIIETRLGKKMEEIKNNFLDKTKAQMRSFLEWIYTGFTNQKEEAFEIFKEISEYSFFELSGKPGIVESFSKLYEQEESKDFVIIVDQEMIHVHKIILAARCDLYRGMFLSVVDNSNKVSDYSGKSITAIKTLIKFLYTDKIEENISLHVIEEMKDIPDYFVLDTLSNFGSQLDYIEKKKKF</sequence>